<sequence length="541" mass="57134">MSFHLAFVSSVHQPARSSTSSLLGNLVANRGTIRISAIALRSTIASALLLAGAVSGDCSNKLAVSYPAPVAAQGWSYQLVANGFTKPRGIQFDHDGGLLVIDAGAGLVHLSLKDDGNTCVSVDKKTTLLASKEARKRLCAGVPGPLSTPYKTEQGKKDFANRELQLNHGIALTEDGKTLYASSADKVYEWTYDSKAVTLGDANRTIVTKMSTSDHTTRTLLLSRKKPGILLVSCGSQSNEDSKARYLDSGHSQIRSFDLSQLSSGSGSGSSSSSSATPYAYLDGHVIGWGLRNSVGVAEDPSTGGLWSVENSVDGLHRKGRDIHQDNPAEELNYHGTVGGGSANKTTQGGNYGYPVCYAIWSTANFPDLGALTTASQFRDDNAPGNVTDAACKDNYVAPRLAFQAHTAPLDIKFDADGANAYVSFHGSWNRDAPVGYRIARVAFKDGQPAAARDSMDAAVDVLATKDLSNCPDRCFRPVGLAWDAKGRLWFSSDSTGEIFVMQHRGSSGGDAKVGKSVAGRRAPELAVVAFVVTAVAAFLS</sequence>
<dbReference type="PANTHER" id="PTHR47572:SF4">
    <property type="entry name" value="LACTONASE DRP35"/>
    <property type="match status" value="1"/>
</dbReference>
<feature type="domain" description="Pyrroloquinoline quinone-dependent pyranose dehydrogenase beta-propeller" evidence="1">
    <location>
        <begin position="158"/>
        <end position="504"/>
    </location>
</feature>
<gene>
    <name evidence="2" type="ORF">G3M48_010087</name>
</gene>
<evidence type="ECO:0000313" key="3">
    <source>
        <dbReference type="Proteomes" id="UP001397290"/>
    </source>
</evidence>
<dbReference type="InterPro" id="IPR054539">
    <property type="entry name" value="Beta-prop_PDH"/>
</dbReference>
<evidence type="ECO:0000259" key="1">
    <source>
        <dbReference type="Pfam" id="PF22807"/>
    </source>
</evidence>
<evidence type="ECO:0000313" key="2">
    <source>
        <dbReference type="EMBL" id="KAK8148466.1"/>
    </source>
</evidence>
<dbReference type="PANTHER" id="PTHR47572">
    <property type="entry name" value="LIPOPROTEIN-RELATED"/>
    <property type="match status" value="1"/>
</dbReference>
<dbReference type="EMBL" id="JAAHCF010000088">
    <property type="protein sequence ID" value="KAK8148466.1"/>
    <property type="molecule type" value="Genomic_DNA"/>
</dbReference>
<reference evidence="2 3" key="1">
    <citation type="submission" date="2020-02" db="EMBL/GenBank/DDBJ databases">
        <title>Comparative genomics of the hypocrealean fungal genus Beauvera.</title>
        <authorList>
            <person name="Showalter D.N."/>
            <person name="Bushley K.E."/>
            <person name="Rehner S.A."/>
        </authorList>
    </citation>
    <scope>NUCLEOTIDE SEQUENCE [LARGE SCALE GENOMIC DNA]</scope>
    <source>
        <strain evidence="2 3">ARSEF4384</strain>
    </source>
</reference>
<comment type="caution">
    <text evidence="2">The sequence shown here is derived from an EMBL/GenBank/DDBJ whole genome shotgun (WGS) entry which is preliminary data.</text>
</comment>
<dbReference type="InterPro" id="IPR011041">
    <property type="entry name" value="Quinoprot_gluc/sorb_DH_b-prop"/>
</dbReference>
<dbReference type="SUPFAM" id="SSF50952">
    <property type="entry name" value="Soluble quinoprotein glucose dehydrogenase"/>
    <property type="match status" value="1"/>
</dbReference>
<dbReference type="Gene3D" id="2.120.10.30">
    <property type="entry name" value="TolB, C-terminal domain"/>
    <property type="match status" value="1"/>
</dbReference>
<organism evidence="2 3">
    <name type="scientific">Beauveria asiatica</name>
    <dbReference type="NCBI Taxonomy" id="1069075"/>
    <lineage>
        <taxon>Eukaryota</taxon>
        <taxon>Fungi</taxon>
        <taxon>Dikarya</taxon>
        <taxon>Ascomycota</taxon>
        <taxon>Pezizomycotina</taxon>
        <taxon>Sordariomycetes</taxon>
        <taxon>Hypocreomycetidae</taxon>
        <taxon>Hypocreales</taxon>
        <taxon>Cordycipitaceae</taxon>
        <taxon>Beauveria</taxon>
    </lineage>
</organism>
<feature type="domain" description="Pyrroloquinoline quinone-dependent pyranose dehydrogenase beta-propeller" evidence="1">
    <location>
        <begin position="69"/>
        <end position="130"/>
    </location>
</feature>
<dbReference type="InterPro" id="IPR011042">
    <property type="entry name" value="6-blade_b-propeller_TolB-like"/>
</dbReference>
<name>A0AAW0S4B1_9HYPO</name>
<dbReference type="Pfam" id="PF22807">
    <property type="entry name" value="TrAA12"/>
    <property type="match status" value="2"/>
</dbReference>
<dbReference type="AlphaFoldDB" id="A0AAW0S4B1"/>
<dbReference type="Proteomes" id="UP001397290">
    <property type="component" value="Unassembled WGS sequence"/>
</dbReference>
<keyword evidence="3" id="KW-1185">Reference proteome</keyword>
<accession>A0AAW0S4B1</accession>
<proteinExistence type="predicted"/>
<dbReference type="InterPro" id="IPR051262">
    <property type="entry name" value="SMP-30/CGR1_Lactonase"/>
</dbReference>
<protein>
    <recommendedName>
        <fullName evidence="1">Pyrroloquinoline quinone-dependent pyranose dehydrogenase beta-propeller domain-containing protein</fullName>
    </recommendedName>
</protein>